<organism evidence="2 3">
    <name type="scientific">Candidatus Marithioploca araucensis</name>
    <dbReference type="NCBI Taxonomy" id="70273"/>
    <lineage>
        <taxon>Bacteria</taxon>
        <taxon>Pseudomonadati</taxon>
        <taxon>Pseudomonadota</taxon>
        <taxon>Gammaproteobacteria</taxon>
        <taxon>Thiotrichales</taxon>
        <taxon>Thiotrichaceae</taxon>
        <taxon>Candidatus Marithioploca</taxon>
    </lineage>
</organism>
<evidence type="ECO:0000313" key="3">
    <source>
        <dbReference type="Proteomes" id="UP001171945"/>
    </source>
</evidence>
<feature type="non-terminal residue" evidence="2">
    <location>
        <position position="1"/>
    </location>
</feature>
<evidence type="ECO:0000256" key="1">
    <source>
        <dbReference type="SAM" id="MobiDB-lite"/>
    </source>
</evidence>
<proteinExistence type="predicted"/>
<keyword evidence="3" id="KW-1185">Reference proteome</keyword>
<reference evidence="2" key="1">
    <citation type="submission" date="2023-06" db="EMBL/GenBank/DDBJ databases">
        <title>Uncultivated large filamentous bacteria from sulfidic sediments reveal new species and different genomic features in energy metabolism and defense.</title>
        <authorList>
            <person name="Fonseca A."/>
        </authorList>
    </citation>
    <scope>NUCLEOTIDE SEQUENCE</scope>
    <source>
        <strain evidence="2">HSG4</strain>
    </source>
</reference>
<feature type="region of interest" description="Disordered" evidence="1">
    <location>
        <begin position="78"/>
        <end position="100"/>
    </location>
</feature>
<evidence type="ECO:0000313" key="2">
    <source>
        <dbReference type="EMBL" id="MDM8563217.1"/>
    </source>
</evidence>
<gene>
    <name evidence="2" type="ORF">QUF54_07675</name>
</gene>
<dbReference type="Proteomes" id="UP001171945">
    <property type="component" value="Unassembled WGS sequence"/>
</dbReference>
<protein>
    <submittedName>
        <fullName evidence="2">Uncharacterized protein</fullName>
    </submittedName>
</protein>
<name>A0ABT7VUF5_9GAMM</name>
<accession>A0ABT7VUF5</accession>
<dbReference type="EMBL" id="JAUCGM010000511">
    <property type="protein sequence ID" value="MDM8563217.1"/>
    <property type="molecule type" value="Genomic_DNA"/>
</dbReference>
<comment type="caution">
    <text evidence="2">The sequence shown here is derived from an EMBL/GenBank/DDBJ whole genome shotgun (WGS) entry which is preliminary data.</text>
</comment>
<sequence length="100" mass="11126">ALFSEARDDLSQLAETIEKLVADQFEEMASAIQAFVRKYPPIRDIVVSASRRGAGGGSPTEITQVDERKLREELINAIRRNNPAPSQESKPKHDSKKPSH</sequence>